<comment type="caution">
    <text evidence="1">The sequence shown here is derived from an EMBL/GenBank/DDBJ whole genome shotgun (WGS) entry which is preliminary data.</text>
</comment>
<reference evidence="1" key="1">
    <citation type="submission" date="2021-01" db="EMBL/GenBank/DDBJ databases">
        <authorList>
            <consortium name="Genoscope - CEA"/>
            <person name="William W."/>
        </authorList>
    </citation>
    <scope>NUCLEOTIDE SEQUENCE</scope>
</reference>
<dbReference type="EMBL" id="CAJJDM010000147">
    <property type="protein sequence ID" value="CAD8110211.1"/>
    <property type="molecule type" value="Genomic_DNA"/>
</dbReference>
<organism evidence="1 2">
    <name type="scientific">Paramecium primaurelia</name>
    <dbReference type="NCBI Taxonomy" id="5886"/>
    <lineage>
        <taxon>Eukaryota</taxon>
        <taxon>Sar</taxon>
        <taxon>Alveolata</taxon>
        <taxon>Ciliophora</taxon>
        <taxon>Intramacronucleata</taxon>
        <taxon>Oligohymenophorea</taxon>
        <taxon>Peniculida</taxon>
        <taxon>Parameciidae</taxon>
        <taxon>Paramecium</taxon>
    </lineage>
</organism>
<name>A0A8S1Q606_PARPR</name>
<evidence type="ECO:0000313" key="2">
    <source>
        <dbReference type="Proteomes" id="UP000688137"/>
    </source>
</evidence>
<keyword evidence="2" id="KW-1185">Reference proteome</keyword>
<evidence type="ECO:0000313" key="1">
    <source>
        <dbReference type="EMBL" id="CAD8110211.1"/>
    </source>
</evidence>
<dbReference type="OMA" id="CFISIKA"/>
<dbReference type="AlphaFoldDB" id="A0A8S1Q606"/>
<proteinExistence type="predicted"/>
<protein>
    <submittedName>
        <fullName evidence="1">Uncharacterized protein</fullName>
    </submittedName>
</protein>
<gene>
    <name evidence="1" type="ORF">PPRIM_AZ9-3.1.T1430072</name>
</gene>
<accession>A0A8S1Q606</accession>
<sequence length="581" mass="69945">MKENLKTEMSDTTFRREATFSLNYISSSQIFYENRRPSTKKSIFLRTSQNQVRLPHFQTQIIQRNEQCIKTEKNNTIISGKTYITKAMEHQYLRISSENLIAPFGCQIQCTSEFQLMISQIHPFPTNYNCEQVINNRGFIVSVIIGEFIYISIITRKDSELIFNLQFNLQFEDNNQRIKTLQDTPSSDFQQMLKFSHSKSFQCIINSNKEQAGIKKNRYQDEISRSERFLKVLSTRNFQRQSKTQAKMQKQYQIKAKKLANQEKIITKIINDKKTQKVIFEQQWAIIIYFIKMSQRIFDVFSHKKQVMKKNRLVAFRIKSLLRQMKKKIICPKGEFLETRVLVDCFISIKAKTKTIRRIIRNKQIQILLPCLQQRAAIYCIKMKMIKLGDKLNIIKKHILQFEENYTKYKSDMIVKWDNLNEKIKDEEIKWKQAALRNKGLVTWFQVLKDKEFQQQMRKCFIFELMRDRIRQHIKDQQLIKKNRMDLKYYKQKLRVCRDFVEANTYRSEIFRLTNDIYAMHMKNQLFMHVDVEKYFHLLVSKYIILIDEPDNLPNELQIQQKQKQRQSKLTIRRITKKSKF</sequence>
<dbReference type="Proteomes" id="UP000688137">
    <property type="component" value="Unassembled WGS sequence"/>
</dbReference>